<dbReference type="Gene3D" id="3.90.230.10">
    <property type="entry name" value="Creatinase/methionine aminopeptidase superfamily"/>
    <property type="match status" value="1"/>
</dbReference>
<dbReference type="InterPro" id="IPR050659">
    <property type="entry name" value="Peptidase_M24B"/>
</dbReference>
<dbReference type="PANTHER" id="PTHR46112:SF2">
    <property type="entry name" value="XAA-PRO AMINOPEPTIDASE P-RELATED"/>
    <property type="match status" value="1"/>
</dbReference>
<dbReference type="PANTHER" id="PTHR46112">
    <property type="entry name" value="AMINOPEPTIDASE"/>
    <property type="match status" value="1"/>
</dbReference>
<name>A0ABU6HGC5_9RHOB</name>
<reference evidence="2 3" key="1">
    <citation type="submission" date="2024-01" db="EMBL/GenBank/DDBJ databases">
        <title>Mesobacterium rodlantinim sp. nov., isolated from shallow sea hydrothermal systems off Kueishantao Island.</title>
        <authorList>
            <person name="Su Z."/>
            <person name="Tang K."/>
        </authorList>
    </citation>
    <scope>NUCLEOTIDE SEQUENCE [LARGE SCALE GENOMIC DNA]</scope>
    <source>
        <strain evidence="2 3">TK19101</strain>
    </source>
</reference>
<dbReference type="InterPro" id="IPR000994">
    <property type="entry name" value="Pept_M24"/>
</dbReference>
<proteinExistence type="predicted"/>
<dbReference type="Gene3D" id="3.40.350.10">
    <property type="entry name" value="Creatinase/prolidase N-terminal domain"/>
    <property type="match status" value="1"/>
</dbReference>
<evidence type="ECO:0000313" key="3">
    <source>
        <dbReference type="Proteomes" id="UP001348149"/>
    </source>
</evidence>
<dbReference type="RefSeq" id="WP_326297124.1">
    <property type="nucleotide sequence ID" value="NZ_JAYLLH010000010.1"/>
</dbReference>
<dbReference type="Proteomes" id="UP001348149">
    <property type="component" value="Unassembled WGS sequence"/>
</dbReference>
<gene>
    <name evidence="2" type="ORF">VK792_08935</name>
</gene>
<evidence type="ECO:0000313" key="2">
    <source>
        <dbReference type="EMBL" id="MEC3861406.1"/>
    </source>
</evidence>
<organism evidence="2 3">
    <name type="scientific">Mesobacterium hydrothermale</name>
    <dbReference type="NCBI Taxonomy" id="3111907"/>
    <lineage>
        <taxon>Bacteria</taxon>
        <taxon>Pseudomonadati</taxon>
        <taxon>Pseudomonadota</taxon>
        <taxon>Alphaproteobacteria</taxon>
        <taxon>Rhodobacterales</taxon>
        <taxon>Roseobacteraceae</taxon>
        <taxon>Mesobacterium</taxon>
    </lineage>
</organism>
<dbReference type="EMBL" id="JAYLLH010000010">
    <property type="protein sequence ID" value="MEC3861406.1"/>
    <property type="molecule type" value="Genomic_DNA"/>
</dbReference>
<protein>
    <submittedName>
        <fullName evidence="2">M24 family metallopeptidase</fullName>
    </submittedName>
</protein>
<sequence>MKDMVQEIQTIPRFSTAERDRRWGIARQIMDEQDLEGLVVFGSREGAFPAPFTMDTYFTNDRPGALVVFPRQGAPRVLAFALAANDHMQALDRGEDVWIQPEHFYAGAPNGQLLALLMQELGLGQKRIGVIGLDSYPPFYFGGAIPYTMWKAVLDTFPKATFVPVGNRFFELTVARSDEELAVLRWSANVGEAMAIALRDAVRPGVHEGQLYSAAIAACSAQVGFTAELLLQSGKDFISFGPPGWTYRPQAPRVIEDGDVIAGELFSSLGLLETQHQITVAVGKVHADYERAAETARASYEAGLAAARPGVTFGEVVDAMQAPLKQAGGFNVHPFLHSINPFGLVCGFVEGFNQLDGAERYPLAAEVPTMGADFVLQPGMTFAFEPSCMFGRRYANLGGTVVISDTGAIELNKVTTQMMRA</sequence>
<feature type="domain" description="Peptidase M24" evidence="1">
    <location>
        <begin position="187"/>
        <end position="406"/>
    </location>
</feature>
<comment type="caution">
    <text evidence="2">The sequence shown here is derived from an EMBL/GenBank/DDBJ whole genome shotgun (WGS) entry which is preliminary data.</text>
</comment>
<dbReference type="InterPro" id="IPR029149">
    <property type="entry name" value="Creatin/AminoP/Spt16_N"/>
</dbReference>
<dbReference type="SUPFAM" id="SSF55920">
    <property type="entry name" value="Creatinase/aminopeptidase"/>
    <property type="match status" value="1"/>
</dbReference>
<dbReference type="SUPFAM" id="SSF53092">
    <property type="entry name" value="Creatinase/prolidase N-terminal domain"/>
    <property type="match status" value="1"/>
</dbReference>
<accession>A0ABU6HGC5</accession>
<keyword evidence="3" id="KW-1185">Reference proteome</keyword>
<dbReference type="InterPro" id="IPR036005">
    <property type="entry name" value="Creatinase/aminopeptidase-like"/>
</dbReference>
<dbReference type="CDD" id="cd01066">
    <property type="entry name" value="APP_MetAP"/>
    <property type="match status" value="1"/>
</dbReference>
<evidence type="ECO:0000259" key="1">
    <source>
        <dbReference type="Pfam" id="PF00557"/>
    </source>
</evidence>
<dbReference type="Pfam" id="PF00557">
    <property type="entry name" value="Peptidase_M24"/>
    <property type="match status" value="1"/>
</dbReference>